<comment type="caution">
    <text evidence="1">The sequence shown here is derived from an EMBL/GenBank/DDBJ whole genome shotgun (WGS) entry which is preliminary data.</text>
</comment>
<dbReference type="EMBL" id="BART01013567">
    <property type="protein sequence ID" value="GAG78549.1"/>
    <property type="molecule type" value="Genomic_DNA"/>
</dbReference>
<name>X1A9W8_9ZZZZ</name>
<protein>
    <recommendedName>
        <fullName evidence="2">DNA-directed DNA polymerase</fullName>
    </recommendedName>
</protein>
<feature type="non-terminal residue" evidence="1">
    <location>
        <position position="102"/>
    </location>
</feature>
<reference evidence="1" key="1">
    <citation type="journal article" date="2014" name="Front. Microbiol.">
        <title>High frequency of phylogenetically diverse reductive dehalogenase-homologous genes in deep subseafloor sedimentary metagenomes.</title>
        <authorList>
            <person name="Kawai M."/>
            <person name="Futagami T."/>
            <person name="Toyoda A."/>
            <person name="Takaki Y."/>
            <person name="Nishi S."/>
            <person name="Hori S."/>
            <person name="Arai W."/>
            <person name="Tsubouchi T."/>
            <person name="Morono Y."/>
            <person name="Uchiyama I."/>
            <person name="Ito T."/>
            <person name="Fujiyama A."/>
            <person name="Inagaki F."/>
            <person name="Takami H."/>
        </authorList>
    </citation>
    <scope>NUCLEOTIDE SEQUENCE</scope>
    <source>
        <strain evidence="1">Expedition CK06-06</strain>
    </source>
</reference>
<evidence type="ECO:0008006" key="2">
    <source>
        <dbReference type="Google" id="ProtNLM"/>
    </source>
</evidence>
<evidence type="ECO:0000313" key="1">
    <source>
        <dbReference type="EMBL" id="GAG78549.1"/>
    </source>
</evidence>
<proteinExistence type="predicted"/>
<organism evidence="1">
    <name type="scientific">marine sediment metagenome</name>
    <dbReference type="NCBI Taxonomy" id="412755"/>
    <lineage>
        <taxon>unclassified sequences</taxon>
        <taxon>metagenomes</taxon>
        <taxon>ecological metagenomes</taxon>
    </lineage>
</organism>
<dbReference type="AlphaFoldDB" id="X1A9W8"/>
<gene>
    <name evidence="1" type="ORF">S01H4_27657</name>
</gene>
<accession>X1A9W8</accession>
<sequence length="102" mass="12063">MGLMRPPHIIKANKNTEIPTEAIFFDCETEEERIDDETVQHNLKLGVGCHMKWHPAKPGQYEDWIELYTATCFWEWALAQVKDNRRMVFIAHNLDFDFLVLN</sequence>